<dbReference type="InterPro" id="IPR009057">
    <property type="entry name" value="Homeodomain-like_sf"/>
</dbReference>
<dbReference type="GO" id="GO:0000976">
    <property type="term" value="F:transcription cis-regulatory region binding"/>
    <property type="evidence" value="ECO:0007669"/>
    <property type="project" value="TreeGrafter"/>
</dbReference>
<evidence type="ECO:0000256" key="2">
    <source>
        <dbReference type="ARBA" id="ARBA00023125"/>
    </source>
</evidence>
<dbReference type="AlphaFoldDB" id="A0A2T0TDI8"/>
<keyword evidence="7" id="KW-1185">Reference proteome</keyword>
<dbReference type="Pfam" id="PF00440">
    <property type="entry name" value="TetR_N"/>
    <property type="match status" value="1"/>
</dbReference>
<keyword evidence="3" id="KW-0804">Transcription</keyword>
<organism evidence="6 7">
    <name type="scientific">Umezawaea tangerina</name>
    <dbReference type="NCBI Taxonomy" id="84725"/>
    <lineage>
        <taxon>Bacteria</taxon>
        <taxon>Bacillati</taxon>
        <taxon>Actinomycetota</taxon>
        <taxon>Actinomycetes</taxon>
        <taxon>Pseudonocardiales</taxon>
        <taxon>Pseudonocardiaceae</taxon>
        <taxon>Umezawaea</taxon>
    </lineage>
</organism>
<proteinExistence type="predicted"/>
<evidence type="ECO:0000313" key="7">
    <source>
        <dbReference type="Proteomes" id="UP000239494"/>
    </source>
</evidence>
<evidence type="ECO:0000313" key="6">
    <source>
        <dbReference type="EMBL" id="PRY43694.1"/>
    </source>
</evidence>
<dbReference type="InterPro" id="IPR050109">
    <property type="entry name" value="HTH-type_TetR-like_transc_reg"/>
</dbReference>
<evidence type="ECO:0000256" key="1">
    <source>
        <dbReference type="ARBA" id="ARBA00023015"/>
    </source>
</evidence>
<dbReference type="EMBL" id="PVTF01000003">
    <property type="protein sequence ID" value="PRY43694.1"/>
    <property type="molecule type" value="Genomic_DNA"/>
</dbReference>
<dbReference type="PANTHER" id="PTHR30055:SF234">
    <property type="entry name" value="HTH-TYPE TRANSCRIPTIONAL REGULATOR BETI"/>
    <property type="match status" value="1"/>
</dbReference>
<dbReference type="Proteomes" id="UP000239494">
    <property type="component" value="Unassembled WGS sequence"/>
</dbReference>
<dbReference type="PROSITE" id="PS50977">
    <property type="entry name" value="HTH_TETR_2"/>
    <property type="match status" value="1"/>
</dbReference>
<protein>
    <submittedName>
        <fullName evidence="6">TetR family transcriptional regulator</fullName>
    </submittedName>
</protein>
<gene>
    <name evidence="6" type="ORF">CLV43_103441</name>
</gene>
<dbReference type="InterPro" id="IPR001647">
    <property type="entry name" value="HTH_TetR"/>
</dbReference>
<feature type="DNA-binding region" description="H-T-H motif" evidence="4">
    <location>
        <begin position="32"/>
        <end position="51"/>
    </location>
</feature>
<keyword evidence="1" id="KW-0805">Transcription regulation</keyword>
<dbReference type="GO" id="GO:0003700">
    <property type="term" value="F:DNA-binding transcription factor activity"/>
    <property type="evidence" value="ECO:0007669"/>
    <property type="project" value="TreeGrafter"/>
</dbReference>
<feature type="domain" description="HTH tetR-type" evidence="5">
    <location>
        <begin position="9"/>
        <end position="69"/>
    </location>
</feature>
<evidence type="ECO:0000256" key="4">
    <source>
        <dbReference type="PROSITE-ProRule" id="PRU00335"/>
    </source>
</evidence>
<dbReference type="PANTHER" id="PTHR30055">
    <property type="entry name" value="HTH-TYPE TRANSCRIPTIONAL REGULATOR RUTR"/>
    <property type="match status" value="1"/>
</dbReference>
<dbReference type="SUPFAM" id="SSF46689">
    <property type="entry name" value="Homeodomain-like"/>
    <property type="match status" value="1"/>
</dbReference>
<sequence>MGLREEKKAATRAALSDIATGLFAERGFDAVTVAEVAAAARVSVNTVFNYFPTKEDLFFDRQDAVVDRLAAAVRAGGVDGVREAFLAELRRDEPTLALADAATGFWAVVDASPALQARLRHIGELAEEALAEALVDDPMPRVTAAVLAGVDRALHDEIRRRVLAGETPADIRAAVADLAERAYDRVLDGLRTR</sequence>
<dbReference type="Gene3D" id="1.10.357.10">
    <property type="entry name" value="Tetracycline Repressor, domain 2"/>
    <property type="match status" value="1"/>
</dbReference>
<evidence type="ECO:0000256" key="3">
    <source>
        <dbReference type="ARBA" id="ARBA00023163"/>
    </source>
</evidence>
<dbReference type="RefSeq" id="WP_211304335.1">
    <property type="nucleotide sequence ID" value="NZ_PVTF01000003.1"/>
</dbReference>
<evidence type="ECO:0000259" key="5">
    <source>
        <dbReference type="PROSITE" id="PS50977"/>
    </source>
</evidence>
<comment type="caution">
    <text evidence="6">The sequence shown here is derived from an EMBL/GenBank/DDBJ whole genome shotgun (WGS) entry which is preliminary data.</text>
</comment>
<accession>A0A2T0TDI8</accession>
<name>A0A2T0TDI8_9PSEU</name>
<keyword evidence="2 4" id="KW-0238">DNA-binding</keyword>
<dbReference type="PRINTS" id="PR00455">
    <property type="entry name" value="HTHTETR"/>
</dbReference>
<reference evidence="6 7" key="1">
    <citation type="submission" date="2018-03" db="EMBL/GenBank/DDBJ databases">
        <title>Genomic Encyclopedia of Archaeal and Bacterial Type Strains, Phase II (KMG-II): from individual species to whole genera.</title>
        <authorList>
            <person name="Goeker M."/>
        </authorList>
    </citation>
    <scope>NUCLEOTIDE SEQUENCE [LARGE SCALE GENOMIC DNA]</scope>
    <source>
        <strain evidence="6 7">DSM 44720</strain>
    </source>
</reference>